<dbReference type="InterPro" id="IPR050106">
    <property type="entry name" value="HistidinolP_aminotransfase"/>
</dbReference>
<dbReference type="PANTHER" id="PTHR43643:SF3">
    <property type="entry name" value="HISTIDINOL-PHOSPHATE AMINOTRANSFERASE"/>
    <property type="match status" value="1"/>
</dbReference>
<evidence type="ECO:0000313" key="11">
    <source>
        <dbReference type="Proteomes" id="UP000284841"/>
    </source>
</evidence>
<dbReference type="GO" id="GO:0030170">
    <property type="term" value="F:pyridoxal phosphate binding"/>
    <property type="evidence" value="ECO:0007669"/>
    <property type="project" value="InterPro"/>
</dbReference>
<dbReference type="STRING" id="1776384.GCA_900086585_04345"/>
<feature type="domain" description="Aminotransferase class I/classII large" evidence="9">
    <location>
        <begin position="26"/>
        <end position="347"/>
    </location>
</feature>
<sequence length="352" mass="39724">MSKFLNERYRKLESYTPGEQPKDTVLTKLNTNESPYPPGPKVLEAINSREAANLRLYSDPECAGLKETLAKQYGMTKNNIYVSNGSDDILNFAFMAFAGGRTEVLFPEISYGFYQVFADLYNLKYTKVPLKEDFSIDPKDYVCQNKMIVIANPNAPTGKALSLYEIEEIVRTNPENVVLIDEAYVDFGAESAVELVHKYENLLVVQTFSKSRSMAGARLGFAIASEGLIADLEKIKFSTNPYNVNRLTCAAGIAAIEENDYYRENCRKIVETRSYTAEKLVELGFKVVPSKANFLFTKCEKMDGGELYQKLREKGILIRHFDSEKISQYNRITIGTREEMDLLLGAIEEVIG</sequence>
<organism evidence="10 11">
    <name type="scientific">Emergencia timonensis</name>
    <dbReference type="NCBI Taxonomy" id="1776384"/>
    <lineage>
        <taxon>Bacteria</taxon>
        <taxon>Bacillati</taxon>
        <taxon>Bacillota</taxon>
        <taxon>Clostridia</taxon>
        <taxon>Peptostreptococcales</taxon>
        <taxon>Anaerovoracaceae</taxon>
        <taxon>Emergencia</taxon>
    </lineage>
</organism>
<comment type="pathway">
    <text evidence="2 8">Amino-acid biosynthesis; L-histidine biosynthesis; L-histidine from 5-phospho-alpha-D-ribose 1-diphosphate: step 7/9.</text>
</comment>
<dbReference type="NCBIfam" id="TIGR01141">
    <property type="entry name" value="hisC"/>
    <property type="match status" value="1"/>
</dbReference>
<dbReference type="UniPathway" id="UPA00031">
    <property type="reaction ID" value="UER00012"/>
</dbReference>
<proteinExistence type="inferred from homology"/>
<keyword evidence="6 8" id="KW-0663">Pyridoxal phosphate</keyword>
<keyword evidence="5 8" id="KW-0808">Transferase</keyword>
<gene>
    <name evidence="8" type="primary">hisC</name>
    <name evidence="10" type="ORF">DW099_09905</name>
</gene>
<accession>A0A415E4X9</accession>
<dbReference type="Proteomes" id="UP000284841">
    <property type="component" value="Unassembled WGS sequence"/>
</dbReference>
<dbReference type="AlphaFoldDB" id="A0A415E4X9"/>
<comment type="similarity">
    <text evidence="8">Belongs to the class-II pyridoxal-phosphate-dependent aminotransferase family. Histidinol-phosphate aminotransferase subfamily.</text>
</comment>
<feature type="modified residue" description="N6-(pyridoxal phosphate)lysine" evidence="8">
    <location>
        <position position="210"/>
    </location>
</feature>
<comment type="catalytic activity">
    <reaction evidence="7 8">
        <text>L-histidinol phosphate + 2-oxoglutarate = 3-(imidazol-4-yl)-2-oxopropyl phosphate + L-glutamate</text>
        <dbReference type="Rhea" id="RHEA:23744"/>
        <dbReference type="ChEBI" id="CHEBI:16810"/>
        <dbReference type="ChEBI" id="CHEBI:29985"/>
        <dbReference type="ChEBI" id="CHEBI:57766"/>
        <dbReference type="ChEBI" id="CHEBI:57980"/>
        <dbReference type="EC" id="2.6.1.9"/>
    </reaction>
</comment>
<dbReference type="GO" id="GO:0004400">
    <property type="term" value="F:histidinol-phosphate transaminase activity"/>
    <property type="evidence" value="ECO:0007669"/>
    <property type="project" value="UniProtKB-UniRule"/>
</dbReference>
<dbReference type="PANTHER" id="PTHR43643">
    <property type="entry name" value="HISTIDINOL-PHOSPHATE AMINOTRANSFERASE 2"/>
    <property type="match status" value="1"/>
</dbReference>
<dbReference type="EC" id="2.6.1.9" evidence="8"/>
<evidence type="ECO:0000256" key="7">
    <source>
        <dbReference type="ARBA" id="ARBA00047481"/>
    </source>
</evidence>
<dbReference type="EMBL" id="QRMS01000002">
    <property type="protein sequence ID" value="RHJ88681.1"/>
    <property type="molecule type" value="Genomic_DNA"/>
</dbReference>
<dbReference type="OrthoDB" id="9813612at2"/>
<dbReference type="CDD" id="cd00609">
    <property type="entry name" value="AAT_like"/>
    <property type="match status" value="1"/>
</dbReference>
<dbReference type="RefSeq" id="WP_118335397.1">
    <property type="nucleotide sequence ID" value="NZ_AP025567.1"/>
</dbReference>
<comment type="caution">
    <text evidence="10">The sequence shown here is derived from an EMBL/GenBank/DDBJ whole genome shotgun (WGS) entry which is preliminary data.</text>
</comment>
<evidence type="ECO:0000256" key="3">
    <source>
        <dbReference type="ARBA" id="ARBA00011738"/>
    </source>
</evidence>
<evidence type="ECO:0000256" key="6">
    <source>
        <dbReference type="ARBA" id="ARBA00022898"/>
    </source>
</evidence>
<dbReference type="InterPro" id="IPR015424">
    <property type="entry name" value="PyrdxlP-dep_Trfase"/>
</dbReference>
<keyword evidence="8" id="KW-0368">Histidine biosynthesis</keyword>
<keyword evidence="11" id="KW-1185">Reference proteome</keyword>
<dbReference type="Gene3D" id="3.90.1150.10">
    <property type="entry name" value="Aspartate Aminotransferase, domain 1"/>
    <property type="match status" value="1"/>
</dbReference>
<keyword evidence="4 8" id="KW-0032">Aminotransferase</keyword>
<dbReference type="PROSITE" id="PS00599">
    <property type="entry name" value="AA_TRANSFER_CLASS_2"/>
    <property type="match status" value="1"/>
</dbReference>
<dbReference type="InterPro" id="IPR005861">
    <property type="entry name" value="HisP_aminotrans"/>
</dbReference>
<comment type="subunit">
    <text evidence="3 8">Homodimer.</text>
</comment>
<reference evidence="10 11" key="1">
    <citation type="submission" date="2018-08" db="EMBL/GenBank/DDBJ databases">
        <title>A genome reference for cultivated species of the human gut microbiota.</title>
        <authorList>
            <person name="Zou Y."/>
            <person name="Xue W."/>
            <person name="Luo G."/>
        </authorList>
    </citation>
    <scope>NUCLEOTIDE SEQUENCE [LARGE SCALE GENOMIC DNA]</scope>
    <source>
        <strain evidence="10 11">AM07-24</strain>
    </source>
</reference>
<protein>
    <recommendedName>
        <fullName evidence="8">Histidinol-phosphate aminotransferase</fullName>
        <ecNumber evidence="8">2.6.1.9</ecNumber>
    </recommendedName>
    <alternativeName>
        <fullName evidence="8">Imidazole acetol-phosphate transaminase</fullName>
    </alternativeName>
</protein>
<dbReference type="InterPro" id="IPR015422">
    <property type="entry name" value="PyrdxlP-dep_Trfase_small"/>
</dbReference>
<comment type="cofactor">
    <cofactor evidence="1 8">
        <name>pyridoxal 5'-phosphate</name>
        <dbReference type="ChEBI" id="CHEBI:597326"/>
    </cofactor>
</comment>
<evidence type="ECO:0000256" key="4">
    <source>
        <dbReference type="ARBA" id="ARBA00022576"/>
    </source>
</evidence>
<evidence type="ECO:0000256" key="8">
    <source>
        <dbReference type="HAMAP-Rule" id="MF_01023"/>
    </source>
</evidence>
<name>A0A415E4X9_9FIRM</name>
<evidence type="ECO:0000256" key="2">
    <source>
        <dbReference type="ARBA" id="ARBA00005011"/>
    </source>
</evidence>
<dbReference type="InterPro" id="IPR004839">
    <property type="entry name" value="Aminotransferase_I/II_large"/>
</dbReference>
<evidence type="ECO:0000256" key="5">
    <source>
        <dbReference type="ARBA" id="ARBA00022679"/>
    </source>
</evidence>
<evidence type="ECO:0000256" key="1">
    <source>
        <dbReference type="ARBA" id="ARBA00001933"/>
    </source>
</evidence>
<dbReference type="GO" id="GO:0000105">
    <property type="term" value="P:L-histidine biosynthetic process"/>
    <property type="evidence" value="ECO:0007669"/>
    <property type="project" value="UniProtKB-UniRule"/>
</dbReference>
<dbReference type="InterPro" id="IPR015421">
    <property type="entry name" value="PyrdxlP-dep_Trfase_major"/>
</dbReference>
<evidence type="ECO:0000313" key="10">
    <source>
        <dbReference type="EMBL" id="RHJ88681.1"/>
    </source>
</evidence>
<dbReference type="HAMAP" id="MF_01023">
    <property type="entry name" value="HisC_aminotrans_2"/>
    <property type="match status" value="1"/>
</dbReference>
<dbReference type="InterPro" id="IPR001917">
    <property type="entry name" value="Aminotrans_II_pyridoxalP_BS"/>
</dbReference>
<keyword evidence="8" id="KW-0028">Amino-acid biosynthesis</keyword>
<dbReference type="Pfam" id="PF00155">
    <property type="entry name" value="Aminotran_1_2"/>
    <property type="match status" value="1"/>
</dbReference>
<dbReference type="SUPFAM" id="SSF53383">
    <property type="entry name" value="PLP-dependent transferases"/>
    <property type="match status" value="1"/>
</dbReference>
<dbReference type="Gene3D" id="3.40.640.10">
    <property type="entry name" value="Type I PLP-dependent aspartate aminotransferase-like (Major domain)"/>
    <property type="match status" value="1"/>
</dbReference>
<evidence type="ECO:0000259" key="9">
    <source>
        <dbReference type="Pfam" id="PF00155"/>
    </source>
</evidence>